<keyword evidence="1" id="KW-0460">Magnesium</keyword>
<name>A0A8D5U6N7_9CREN</name>
<reference evidence="2 3" key="1">
    <citation type="submission" date="2021-04" db="EMBL/GenBank/DDBJ databases">
        <title>Complete genome sequence of Stygiolobus sp. KN-1.</title>
        <authorList>
            <person name="Nakamura K."/>
            <person name="Sakai H."/>
            <person name="Kurosawa N."/>
        </authorList>
    </citation>
    <scope>NUCLEOTIDE SEQUENCE [LARGE SCALE GENOMIC DNA]</scope>
    <source>
        <strain evidence="2 3">KN-1</strain>
    </source>
</reference>
<accession>A0A8D5U6N7</accession>
<dbReference type="KEGG" id="csty:KN1_12790"/>
<dbReference type="CDD" id="cd09873">
    <property type="entry name" value="PIN_Pae0151-like"/>
    <property type="match status" value="1"/>
</dbReference>
<dbReference type="AlphaFoldDB" id="A0A8D5U6N7"/>
<evidence type="ECO:0000256" key="1">
    <source>
        <dbReference type="ARBA" id="ARBA00022842"/>
    </source>
</evidence>
<dbReference type="Gene3D" id="3.40.50.1010">
    <property type="entry name" value="5'-nuclease"/>
    <property type="match status" value="1"/>
</dbReference>
<dbReference type="InterPro" id="IPR044153">
    <property type="entry name" value="PIN_Pae0151-like"/>
</dbReference>
<sequence length="130" mass="14510">MSYVFDASSIIRLISEKRVGVLGGNYTVPLAKFELGNTVWKYVILHKTLSEDEGLRLINIISEVLTTMDVIDVDEVEVEKVALTYKLSFYDASYVQLAIGLSLPLVTEDKKLKEKVRGKINVTSADEVTP</sequence>
<proteinExistence type="predicted"/>
<dbReference type="Proteomes" id="UP000825123">
    <property type="component" value="Chromosome"/>
</dbReference>
<dbReference type="SUPFAM" id="SSF88723">
    <property type="entry name" value="PIN domain-like"/>
    <property type="match status" value="1"/>
</dbReference>
<protein>
    <submittedName>
        <fullName evidence="2">PIN domain nuclease</fullName>
    </submittedName>
</protein>
<evidence type="ECO:0000313" key="2">
    <source>
        <dbReference type="EMBL" id="BCU69982.1"/>
    </source>
</evidence>
<organism evidence="2 3">
    <name type="scientific">Stygiolobus caldivivus</name>
    <dbReference type="NCBI Taxonomy" id="2824673"/>
    <lineage>
        <taxon>Archaea</taxon>
        <taxon>Thermoproteota</taxon>
        <taxon>Thermoprotei</taxon>
        <taxon>Sulfolobales</taxon>
        <taxon>Sulfolobaceae</taxon>
        <taxon>Stygiolobus</taxon>
    </lineage>
</organism>
<dbReference type="RefSeq" id="WP_221290131.1">
    <property type="nucleotide sequence ID" value="NZ_AP024597.1"/>
</dbReference>
<gene>
    <name evidence="2" type="ORF">KN1_12790</name>
</gene>
<dbReference type="PANTHER" id="PTHR35901:SF1">
    <property type="entry name" value="EXONUCLEASE VAPC9"/>
    <property type="match status" value="1"/>
</dbReference>
<dbReference type="PANTHER" id="PTHR35901">
    <property type="entry name" value="RIBONUCLEASE VAPC3"/>
    <property type="match status" value="1"/>
</dbReference>
<dbReference type="InterPro" id="IPR029060">
    <property type="entry name" value="PIN-like_dom_sf"/>
</dbReference>
<evidence type="ECO:0000313" key="3">
    <source>
        <dbReference type="Proteomes" id="UP000825123"/>
    </source>
</evidence>
<keyword evidence="3" id="KW-1185">Reference proteome</keyword>
<dbReference type="GeneID" id="66163007"/>
<dbReference type="InterPro" id="IPR051619">
    <property type="entry name" value="TypeII_TA_RNase_PINc/VapC"/>
</dbReference>
<dbReference type="EMBL" id="AP024597">
    <property type="protein sequence ID" value="BCU69982.1"/>
    <property type="molecule type" value="Genomic_DNA"/>
</dbReference>